<feature type="binding site" evidence="3">
    <location>
        <position position="350"/>
    </location>
    <ligand>
        <name>CTP</name>
        <dbReference type="ChEBI" id="CHEBI:37563"/>
    </ligand>
</feature>
<name>A0AA96ZT82_9EURY</name>
<dbReference type="KEGG" id="mehf:MmiHf6_01730"/>
<dbReference type="EC" id="4.1.1.36" evidence="3"/>
<feature type="domain" description="DNA/pantothenate metabolism flavoprotein C-terminal" evidence="6">
    <location>
        <begin position="206"/>
        <end position="429"/>
    </location>
</feature>
<comment type="similarity">
    <text evidence="3">In the C-terminal section; belongs to the PPC synthetase family.</text>
</comment>
<comment type="pathway">
    <text evidence="3">Cofactor biosynthesis; coenzyme A biosynthesis.</text>
</comment>
<feature type="region of interest" description="Phosphopantothenoylcysteine decarboxylase" evidence="3">
    <location>
        <begin position="1"/>
        <end position="210"/>
    </location>
</feature>
<evidence type="ECO:0000256" key="3">
    <source>
        <dbReference type="HAMAP-Rule" id="MF_02225"/>
    </source>
</evidence>
<sequence>MEHNNDILNNSSKSVHPTLWIKESKGKVLSGKTIVIGVTGSIAAVETIKLARELIRRGADVYAVMTDAARRIVHEDALHYATGNPAITELTGRVEHVEFFGSNGSADLFLIAPATANTVSKIAAGIDDTPVTTFATTAIGEGKKVMVVPAMHESMYKHPKVLENLKTMESWGIDVIGPRFEEGIAKIADNDEIVLRVMRTLGDNSLSGKTVFITSGSTAEAIDPIRLLTNRASGKTGDALAEEAYIRGAEVYLFHRGKSKWKHLPHFHDIHTESVKEMIEAVTEKIALADIPLSGKNILISAAAISDYTVDAADSKIKSGERALTITLKPTKKLIEEACYTDPNIFIVGFKAETDVEYRQLINSAAEKIDAGIADIVVANDVKEKGMGTNENDVYVVTKDYLSNHDLNTIIPISGTKTEIAAALFDLIFKSAAEDDLSVLIDLEITRTANEREADEKEEDKSKSNISKSNISDRNEEARLNLFEDTIDDTYLSEVSSGDTDIIEIADSETGDGIVDVTETEDEDENEDETSKKQTIRRKSAQMRGRIFKRK</sequence>
<evidence type="ECO:0000256" key="1">
    <source>
        <dbReference type="ARBA" id="ARBA00022793"/>
    </source>
</evidence>
<dbReference type="InterPro" id="IPR036551">
    <property type="entry name" value="Flavin_trans-like"/>
</dbReference>
<feature type="compositionally biased region" description="Basic and acidic residues" evidence="4">
    <location>
        <begin position="450"/>
        <end position="463"/>
    </location>
</feature>
<keyword evidence="3 7" id="KW-0436">Ligase</keyword>
<dbReference type="Gene3D" id="3.40.50.1950">
    <property type="entry name" value="Flavin prenyltransferase-like"/>
    <property type="match status" value="1"/>
</dbReference>
<dbReference type="HAMAP" id="MF_02225">
    <property type="entry name" value="CoaBC"/>
    <property type="match status" value="1"/>
</dbReference>
<evidence type="ECO:0000313" key="8">
    <source>
        <dbReference type="Proteomes" id="UP001302978"/>
    </source>
</evidence>
<feature type="binding site" evidence="3">
    <location>
        <position position="368"/>
    </location>
    <ligand>
        <name>CTP</name>
        <dbReference type="ChEBI" id="CHEBI:37563"/>
    </ligand>
</feature>
<dbReference type="Pfam" id="PF02441">
    <property type="entry name" value="Flavoprotein"/>
    <property type="match status" value="1"/>
</dbReference>
<feature type="compositionally biased region" description="Basic residues" evidence="4">
    <location>
        <begin position="534"/>
        <end position="551"/>
    </location>
</feature>
<feature type="region of interest" description="Disordered" evidence="4">
    <location>
        <begin position="450"/>
        <end position="471"/>
    </location>
</feature>
<dbReference type="PANTHER" id="PTHR14359">
    <property type="entry name" value="HOMO-OLIGOMERIC FLAVIN CONTAINING CYS DECARBOXYLASE FAMILY"/>
    <property type="match status" value="1"/>
</dbReference>
<dbReference type="NCBIfam" id="TIGR00521">
    <property type="entry name" value="coaBC_dfp"/>
    <property type="match status" value="1"/>
</dbReference>
<dbReference type="GO" id="GO:0015937">
    <property type="term" value="P:coenzyme A biosynthetic process"/>
    <property type="evidence" value="ECO:0007669"/>
    <property type="project" value="UniProtKB-UniRule"/>
</dbReference>
<comment type="function">
    <text evidence="3">Catalyzes two sequential steps in the biosynthesis of coenzyme A. In the first step cysteine is conjugated to 4'-phosphopantothenate to form 4-phosphopantothenoylcysteine. In the second step the latter compound is decarboxylated to form 4'-phosphopantotheine.</text>
</comment>
<dbReference type="GeneID" id="85194614"/>
<dbReference type="GO" id="GO:0004632">
    <property type="term" value="F:phosphopantothenate--cysteine ligase activity"/>
    <property type="evidence" value="ECO:0007669"/>
    <property type="project" value="UniProtKB-UniRule"/>
</dbReference>
<feature type="domain" description="Flavoprotein" evidence="5">
    <location>
        <begin position="32"/>
        <end position="199"/>
    </location>
</feature>
<dbReference type="AlphaFoldDB" id="A0AA96ZT82"/>
<comment type="cofactor">
    <cofactor evidence="3">
        <name>Mg(2+)</name>
        <dbReference type="ChEBI" id="CHEBI:18420"/>
    </cofactor>
</comment>
<keyword evidence="2 3" id="KW-0456">Lyase</keyword>
<comment type="caution">
    <text evidence="3">Lacks conserved residue(s) required for the propagation of feature annotation.</text>
</comment>
<keyword evidence="3" id="KW-0479">Metal-binding</keyword>
<dbReference type="RefSeq" id="WP_316557855.1">
    <property type="nucleotide sequence ID" value="NZ_CP131059.1"/>
</dbReference>
<reference evidence="7 8" key="1">
    <citation type="submission" date="2023-07" db="EMBL/GenBank/DDBJ databases">
        <title>Closed genoem sequence of Methanomicrococcus sp. Hf6.</title>
        <authorList>
            <person name="Poehlein A."/>
            <person name="Protasov E."/>
            <person name="Platt K."/>
            <person name="Reeh H."/>
            <person name="Daniel R."/>
            <person name="Brune A."/>
        </authorList>
    </citation>
    <scope>NUCLEOTIDE SEQUENCE [LARGE SCALE GENOMIC DNA]</scope>
    <source>
        <strain evidence="7 8">Hf6</strain>
    </source>
</reference>
<feature type="binding site" evidence="3">
    <location>
        <position position="307"/>
    </location>
    <ligand>
        <name>CTP</name>
        <dbReference type="ChEBI" id="CHEBI:37563"/>
    </ligand>
</feature>
<comment type="catalytic activity">
    <reaction evidence="3">
        <text>(R)-4'-phosphopantothenate + L-cysteine + CTP = N-[(R)-4-phosphopantothenoyl]-L-cysteine + CMP + diphosphate + H(+)</text>
        <dbReference type="Rhea" id="RHEA:19397"/>
        <dbReference type="ChEBI" id="CHEBI:10986"/>
        <dbReference type="ChEBI" id="CHEBI:15378"/>
        <dbReference type="ChEBI" id="CHEBI:33019"/>
        <dbReference type="ChEBI" id="CHEBI:35235"/>
        <dbReference type="ChEBI" id="CHEBI:37563"/>
        <dbReference type="ChEBI" id="CHEBI:59458"/>
        <dbReference type="ChEBI" id="CHEBI:60377"/>
        <dbReference type="EC" id="6.3.2.5"/>
    </reaction>
</comment>
<dbReference type="GO" id="GO:0010181">
    <property type="term" value="F:FMN binding"/>
    <property type="evidence" value="ECO:0007669"/>
    <property type="project" value="UniProtKB-UniRule"/>
</dbReference>
<protein>
    <recommendedName>
        <fullName evidence="3">Coenzyme A biosynthesis bifunctional protein CoaBC</fullName>
    </recommendedName>
    <alternativeName>
        <fullName evidence="3">DNA/pantothenate metabolism flavoprotein</fullName>
    </alternativeName>
    <alternativeName>
        <fullName evidence="3">Phosphopantothenoylcysteine synthetase/decarboxylase</fullName>
        <shortName evidence="3">PPCS-PPCDC</shortName>
    </alternativeName>
    <domain>
        <recommendedName>
            <fullName evidence="3">Phosphopantothenoylcysteine decarboxylase</fullName>
            <shortName evidence="3">PPC decarboxylase</shortName>
            <shortName evidence="3">PPC-DC</shortName>
            <ecNumber evidence="3">4.1.1.36</ecNumber>
        </recommendedName>
        <alternativeName>
            <fullName evidence="3">CoaC</fullName>
        </alternativeName>
    </domain>
    <domain>
        <recommendedName>
            <fullName evidence="3">Phosphopantothenate--cysteine ligase</fullName>
            <ecNumber evidence="3">6.3.2.5</ecNumber>
        </recommendedName>
        <alternativeName>
            <fullName evidence="3">CoaB</fullName>
        </alternativeName>
        <alternativeName>
            <fullName evidence="3">Phosphopantothenoylcysteine synthetase</fullName>
            <shortName evidence="3">PPC synthetase</shortName>
            <shortName evidence="3">PPC-S</shortName>
        </alternativeName>
    </domain>
</protein>
<dbReference type="GO" id="GO:0015941">
    <property type="term" value="P:pantothenate catabolic process"/>
    <property type="evidence" value="ECO:0007669"/>
    <property type="project" value="InterPro"/>
</dbReference>
<evidence type="ECO:0000256" key="2">
    <source>
        <dbReference type="ARBA" id="ARBA00023239"/>
    </source>
</evidence>
<keyword evidence="3" id="KW-0285">Flavoprotein</keyword>
<feature type="binding site" evidence="3">
    <location>
        <position position="316"/>
    </location>
    <ligand>
        <name>CTP</name>
        <dbReference type="ChEBI" id="CHEBI:37563"/>
    </ligand>
</feature>
<comment type="cofactor">
    <cofactor evidence="3">
        <name>FMN</name>
        <dbReference type="ChEBI" id="CHEBI:58210"/>
    </cofactor>
    <text evidence="3">Binds 1 FMN per subunit.</text>
</comment>
<evidence type="ECO:0000259" key="6">
    <source>
        <dbReference type="Pfam" id="PF04127"/>
    </source>
</evidence>
<dbReference type="InterPro" id="IPR035929">
    <property type="entry name" value="CoaB-like_sf"/>
</dbReference>
<keyword evidence="1 3" id="KW-0210">Decarboxylase</keyword>
<feature type="compositionally biased region" description="Acidic residues" evidence="4">
    <location>
        <begin position="518"/>
        <end position="528"/>
    </location>
</feature>
<keyword evidence="3" id="KW-0288">FMN</keyword>
<evidence type="ECO:0000259" key="5">
    <source>
        <dbReference type="Pfam" id="PF02441"/>
    </source>
</evidence>
<dbReference type="PANTHER" id="PTHR14359:SF6">
    <property type="entry name" value="PHOSPHOPANTOTHENOYLCYSTEINE DECARBOXYLASE"/>
    <property type="match status" value="1"/>
</dbReference>
<dbReference type="EMBL" id="CP131059">
    <property type="protein sequence ID" value="WNY22881.1"/>
    <property type="molecule type" value="Genomic_DNA"/>
</dbReference>
<dbReference type="SUPFAM" id="SSF102645">
    <property type="entry name" value="CoaB-like"/>
    <property type="match status" value="1"/>
</dbReference>
<dbReference type="Proteomes" id="UP001302978">
    <property type="component" value="Chromosome"/>
</dbReference>
<dbReference type="InterPro" id="IPR005252">
    <property type="entry name" value="CoaBC"/>
</dbReference>
<keyword evidence="8" id="KW-1185">Reference proteome</keyword>
<dbReference type="InterPro" id="IPR007085">
    <property type="entry name" value="DNA/pantothenate-metab_flavo_C"/>
</dbReference>
<feature type="region of interest" description="Phosphopantothenate--cysteine ligase" evidence="3">
    <location>
        <begin position="211"/>
        <end position="551"/>
    </location>
</feature>
<dbReference type="GO" id="GO:0004633">
    <property type="term" value="F:phosphopantothenoylcysteine decarboxylase activity"/>
    <property type="evidence" value="ECO:0007669"/>
    <property type="project" value="UniProtKB-UniRule"/>
</dbReference>
<evidence type="ECO:0000256" key="4">
    <source>
        <dbReference type="SAM" id="MobiDB-lite"/>
    </source>
</evidence>
<accession>A0AA96ZT82</accession>
<dbReference type="EC" id="6.3.2.5" evidence="3"/>
<dbReference type="GO" id="GO:0046872">
    <property type="term" value="F:metal ion binding"/>
    <property type="evidence" value="ECO:0007669"/>
    <property type="project" value="UniProtKB-KW"/>
</dbReference>
<dbReference type="Gene3D" id="3.40.50.10300">
    <property type="entry name" value="CoaB-like"/>
    <property type="match status" value="1"/>
</dbReference>
<keyword evidence="3" id="KW-0460">Magnesium</keyword>
<keyword evidence="3" id="KW-0511">Multifunctional enzyme</keyword>
<proteinExistence type="inferred from homology"/>
<gene>
    <name evidence="7" type="primary">coaBC_1</name>
    <name evidence="3" type="synonym">coaBC</name>
    <name evidence="7" type="ORF">MmiHf6_01730</name>
</gene>
<feature type="region of interest" description="Disordered" evidence="4">
    <location>
        <begin position="504"/>
        <end position="551"/>
    </location>
</feature>
<dbReference type="Pfam" id="PF04127">
    <property type="entry name" value="DFP"/>
    <property type="match status" value="1"/>
</dbReference>
<dbReference type="SUPFAM" id="SSF52507">
    <property type="entry name" value="Homo-oligomeric flavin-containing Cys decarboxylases, HFCD"/>
    <property type="match status" value="1"/>
</dbReference>
<evidence type="ECO:0000313" key="7">
    <source>
        <dbReference type="EMBL" id="WNY22881.1"/>
    </source>
</evidence>
<organism evidence="7 8">
    <name type="scientific">Methanimicrococcus hongohii</name>
    <dbReference type="NCBI Taxonomy" id="3028295"/>
    <lineage>
        <taxon>Archaea</taxon>
        <taxon>Methanobacteriati</taxon>
        <taxon>Methanobacteriota</taxon>
        <taxon>Stenosarchaea group</taxon>
        <taxon>Methanomicrobia</taxon>
        <taxon>Methanosarcinales</taxon>
        <taxon>Methanosarcinaceae</taxon>
        <taxon>Methanimicrococcus</taxon>
    </lineage>
</organism>
<comment type="similarity">
    <text evidence="3">In the N-terminal section; belongs to the HFCD (homo-oligomeric flavin containing Cys decarboxylase) superfamily.</text>
</comment>
<comment type="catalytic activity">
    <reaction evidence="3">
        <text>N-[(R)-4-phosphopantothenoyl]-L-cysteine + H(+) = (R)-4'-phosphopantetheine + CO2</text>
        <dbReference type="Rhea" id="RHEA:16793"/>
        <dbReference type="ChEBI" id="CHEBI:15378"/>
        <dbReference type="ChEBI" id="CHEBI:16526"/>
        <dbReference type="ChEBI" id="CHEBI:59458"/>
        <dbReference type="ChEBI" id="CHEBI:61723"/>
        <dbReference type="EC" id="4.1.1.36"/>
    </reaction>
</comment>
<dbReference type="GO" id="GO:0071513">
    <property type="term" value="C:phosphopantothenoylcysteine decarboxylase complex"/>
    <property type="evidence" value="ECO:0007669"/>
    <property type="project" value="TreeGrafter"/>
</dbReference>
<dbReference type="InterPro" id="IPR003382">
    <property type="entry name" value="Flavoprotein"/>
</dbReference>